<dbReference type="NCBIfam" id="NF001567">
    <property type="entry name" value="PRK00389.1"/>
    <property type="match status" value="1"/>
</dbReference>
<dbReference type="GO" id="GO:0004047">
    <property type="term" value="F:aminomethyltransferase activity"/>
    <property type="evidence" value="ECO:0007669"/>
    <property type="project" value="UniProtKB-UniRule"/>
</dbReference>
<dbReference type="InterPro" id="IPR006223">
    <property type="entry name" value="GcvT"/>
</dbReference>
<dbReference type="GO" id="GO:0032259">
    <property type="term" value="P:methylation"/>
    <property type="evidence" value="ECO:0007669"/>
    <property type="project" value="UniProtKB-KW"/>
</dbReference>
<feature type="domain" description="GCVT N-terminal" evidence="9">
    <location>
        <begin position="9"/>
        <end position="265"/>
    </location>
</feature>
<dbReference type="Gene3D" id="2.40.30.110">
    <property type="entry name" value="Aminomethyltransferase beta-barrel domains"/>
    <property type="match status" value="1"/>
</dbReference>
<organism evidence="11 12">
    <name type="scientific">Salibacterium salarium</name>
    <dbReference type="NCBI Taxonomy" id="284579"/>
    <lineage>
        <taxon>Bacteria</taxon>
        <taxon>Bacillati</taxon>
        <taxon>Bacillota</taxon>
        <taxon>Bacilli</taxon>
        <taxon>Bacillales</taxon>
        <taxon>Bacillaceae</taxon>
    </lineage>
</organism>
<keyword evidence="3 7" id="KW-0032">Aminotransferase</keyword>
<evidence type="ECO:0000313" key="11">
    <source>
        <dbReference type="EMBL" id="RSL34677.1"/>
    </source>
</evidence>
<dbReference type="GO" id="GO:0008168">
    <property type="term" value="F:methyltransferase activity"/>
    <property type="evidence" value="ECO:0007669"/>
    <property type="project" value="UniProtKB-KW"/>
</dbReference>
<comment type="subunit">
    <text evidence="7">The glycine cleavage system is composed of four proteins: P, T, L and H.</text>
</comment>
<evidence type="ECO:0000256" key="5">
    <source>
        <dbReference type="ARBA" id="ARBA00031395"/>
    </source>
</evidence>
<dbReference type="GO" id="GO:0019464">
    <property type="term" value="P:glycine decarboxylation via glycine cleavage system"/>
    <property type="evidence" value="ECO:0007669"/>
    <property type="project" value="UniProtKB-UniRule"/>
</dbReference>
<dbReference type="HAMAP" id="MF_00259">
    <property type="entry name" value="GcvT"/>
    <property type="match status" value="1"/>
</dbReference>
<dbReference type="GO" id="GO:0008483">
    <property type="term" value="F:transaminase activity"/>
    <property type="evidence" value="ECO:0007669"/>
    <property type="project" value="UniProtKB-KW"/>
</dbReference>
<dbReference type="SUPFAM" id="SSF103025">
    <property type="entry name" value="Folate-binding domain"/>
    <property type="match status" value="1"/>
</dbReference>
<dbReference type="FunFam" id="4.10.1250.10:FF:000001">
    <property type="entry name" value="Aminomethyltransferase"/>
    <property type="match status" value="1"/>
</dbReference>
<evidence type="ECO:0000256" key="7">
    <source>
        <dbReference type="HAMAP-Rule" id="MF_00259"/>
    </source>
</evidence>
<dbReference type="InterPro" id="IPR013977">
    <property type="entry name" value="GcvT_C"/>
</dbReference>
<evidence type="ECO:0000256" key="4">
    <source>
        <dbReference type="ARBA" id="ARBA00022679"/>
    </source>
</evidence>
<evidence type="ECO:0000256" key="1">
    <source>
        <dbReference type="ARBA" id="ARBA00008609"/>
    </source>
</evidence>
<evidence type="ECO:0000259" key="9">
    <source>
        <dbReference type="Pfam" id="PF01571"/>
    </source>
</evidence>
<dbReference type="NCBIfam" id="TIGR00528">
    <property type="entry name" value="gcvT"/>
    <property type="match status" value="1"/>
</dbReference>
<dbReference type="AlphaFoldDB" id="A0A428N8I4"/>
<dbReference type="Gene3D" id="3.30.1360.120">
    <property type="entry name" value="Probable tRNA modification gtpase trme, domain 1"/>
    <property type="match status" value="1"/>
</dbReference>
<reference evidence="11 12" key="1">
    <citation type="submission" date="2018-10" db="EMBL/GenBank/DDBJ databases">
        <title>Draft genome sequence of Bacillus salarius IM0101, isolated from a hypersaline soil in Inner Mongolia, China.</title>
        <authorList>
            <person name="Yamprayoonswat W."/>
            <person name="Boonvisut S."/>
            <person name="Jumpathong W."/>
            <person name="Sittihan S."/>
            <person name="Ruangsuj P."/>
            <person name="Wanthongcharoen S."/>
            <person name="Thongpramul N."/>
            <person name="Pimmason S."/>
            <person name="Yu B."/>
            <person name="Yasawong M."/>
        </authorList>
    </citation>
    <scope>NUCLEOTIDE SEQUENCE [LARGE SCALE GENOMIC DNA]</scope>
    <source>
        <strain evidence="11 12">IM0101</strain>
    </source>
</reference>
<dbReference type="EC" id="2.1.2.10" evidence="2 7"/>
<protein>
    <recommendedName>
        <fullName evidence="2 7">Aminomethyltransferase</fullName>
        <ecNumber evidence="2 7">2.1.2.10</ecNumber>
    </recommendedName>
    <alternativeName>
        <fullName evidence="5 7">Glycine cleavage system T protein</fullName>
    </alternativeName>
</protein>
<keyword evidence="11" id="KW-0489">Methyltransferase</keyword>
<dbReference type="PIRSF" id="PIRSF006487">
    <property type="entry name" value="GcvT"/>
    <property type="match status" value="1"/>
</dbReference>
<dbReference type="GO" id="GO:0005829">
    <property type="term" value="C:cytosol"/>
    <property type="evidence" value="ECO:0007669"/>
    <property type="project" value="TreeGrafter"/>
</dbReference>
<name>A0A428N8I4_9BACI</name>
<dbReference type="InterPro" id="IPR029043">
    <property type="entry name" value="GcvT/YgfZ_C"/>
</dbReference>
<dbReference type="PANTHER" id="PTHR43757">
    <property type="entry name" value="AMINOMETHYLTRANSFERASE"/>
    <property type="match status" value="1"/>
</dbReference>
<accession>A0A428N8I4</accession>
<dbReference type="GO" id="GO:0005960">
    <property type="term" value="C:glycine cleavage complex"/>
    <property type="evidence" value="ECO:0007669"/>
    <property type="project" value="InterPro"/>
</dbReference>
<evidence type="ECO:0000256" key="2">
    <source>
        <dbReference type="ARBA" id="ARBA00012616"/>
    </source>
</evidence>
<comment type="similarity">
    <text evidence="1 7">Belongs to the GcvT family.</text>
</comment>
<dbReference type="InterPro" id="IPR027266">
    <property type="entry name" value="TrmE/GcvT-like"/>
</dbReference>
<gene>
    <name evidence="7 11" type="primary">gcvT</name>
    <name evidence="11" type="ORF">D7Z54_05205</name>
</gene>
<dbReference type="RefSeq" id="WP_125554909.1">
    <property type="nucleotide sequence ID" value="NZ_RBVX01000003.1"/>
</dbReference>
<dbReference type="PANTHER" id="PTHR43757:SF2">
    <property type="entry name" value="AMINOMETHYLTRANSFERASE, MITOCHONDRIAL"/>
    <property type="match status" value="1"/>
</dbReference>
<evidence type="ECO:0000313" key="12">
    <source>
        <dbReference type="Proteomes" id="UP000275076"/>
    </source>
</evidence>
<dbReference type="Proteomes" id="UP000275076">
    <property type="component" value="Unassembled WGS sequence"/>
</dbReference>
<feature type="domain" description="Aminomethyltransferase C-terminal" evidence="10">
    <location>
        <begin position="285"/>
        <end position="364"/>
    </location>
</feature>
<sequence length="369" mass="41566">MSVLKRTSLYPLYKEYGAKKVAFSGWEMPVYFSGIKKEHHAVRQQAGLFDVSHMGEAIVKGSESYTFLQYVITNDLERLEPGKVMYTFLCNENGGVVDDLLIYQLDENCYMLVLNAVNIKKDLNWLIKHSYKNVEIKDMSDYYSLLAIQGPKAEKILQCLTDEDLSKIQLFRFQKGSFFNCVNCIVSRTGYTGEDGFEIYCKAGEAPSLWQSIITEGENEGLLPCGLAARDTLRFEAGLPLYGHEISETISPLEAGFKFAVKLQKHQNFIGKDALLQEKQAGIGRQLMGLELMEKGVPRSGYNVLDESGYLIGKITSGTHSPTLGLNVGMALVDKSNMKETTTFYVQVRKKTLEAKDKPLPFYKRRTIS</sequence>
<dbReference type="Pfam" id="PF08669">
    <property type="entry name" value="GCV_T_C"/>
    <property type="match status" value="1"/>
</dbReference>
<evidence type="ECO:0000256" key="8">
    <source>
        <dbReference type="PIRSR" id="PIRSR006487-1"/>
    </source>
</evidence>
<evidence type="ECO:0000256" key="6">
    <source>
        <dbReference type="ARBA" id="ARBA00047665"/>
    </source>
</evidence>
<dbReference type="InterPro" id="IPR006222">
    <property type="entry name" value="GCVT_N"/>
</dbReference>
<feature type="binding site" evidence="8">
    <location>
        <position position="198"/>
    </location>
    <ligand>
        <name>substrate</name>
    </ligand>
</feature>
<comment type="caution">
    <text evidence="11">The sequence shown here is derived from an EMBL/GenBank/DDBJ whole genome shotgun (WGS) entry which is preliminary data.</text>
</comment>
<dbReference type="Gene3D" id="4.10.1250.10">
    <property type="entry name" value="Aminomethyltransferase fragment"/>
    <property type="match status" value="1"/>
</dbReference>
<dbReference type="Gene3D" id="3.30.70.1400">
    <property type="entry name" value="Aminomethyltransferase beta-barrel domains"/>
    <property type="match status" value="1"/>
</dbReference>
<dbReference type="EMBL" id="RBVX01000003">
    <property type="protein sequence ID" value="RSL34677.1"/>
    <property type="molecule type" value="Genomic_DNA"/>
</dbReference>
<keyword evidence="4 7" id="KW-0808">Transferase</keyword>
<evidence type="ECO:0000256" key="3">
    <source>
        <dbReference type="ARBA" id="ARBA00022576"/>
    </source>
</evidence>
<comment type="catalytic activity">
    <reaction evidence="6 7">
        <text>N(6)-[(R)-S(8)-aminomethyldihydrolipoyl]-L-lysyl-[protein] + (6S)-5,6,7,8-tetrahydrofolate = N(6)-[(R)-dihydrolipoyl]-L-lysyl-[protein] + (6R)-5,10-methylene-5,6,7,8-tetrahydrofolate + NH4(+)</text>
        <dbReference type="Rhea" id="RHEA:16945"/>
        <dbReference type="Rhea" id="RHEA-COMP:10475"/>
        <dbReference type="Rhea" id="RHEA-COMP:10492"/>
        <dbReference type="ChEBI" id="CHEBI:15636"/>
        <dbReference type="ChEBI" id="CHEBI:28938"/>
        <dbReference type="ChEBI" id="CHEBI:57453"/>
        <dbReference type="ChEBI" id="CHEBI:83100"/>
        <dbReference type="ChEBI" id="CHEBI:83143"/>
        <dbReference type="EC" id="2.1.2.10"/>
    </reaction>
</comment>
<keyword evidence="12" id="KW-1185">Reference proteome</keyword>
<dbReference type="FunFam" id="3.30.70.1400:FF:000001">
    <property type="entry name" value="Aminomethyltransferase"/>
    <property type="match status" value="1"/>
</dbReference>
<dbReference type="SUPFAM" id="SSF101790">
    <property type="entry name" value="Aminomethyltransferase beta-barrel domain"/>
    <property type="match status" value="1"/>
</dbReference>
<comment type="function">
    <text evidence="7">The glycine cleavage system catalyzes the degradation of glycine.</text>
</comment>
<dbReference type="Pfam" id="PF01571">
    <property type="entry name" value="GCV_T"/>
    <property type="match status" value="1"/>
</dbReference>
<proteinExistence type="inferred from homology"/>
<evidence type="ECO:0000259" key="10">
    <source>
        <dbReference type="Pfam" id="PF08669"/>
    </source>
</evidence>
<dbReference type="InterPro" id="IPR022903">
    <property type="entry name" value="GcvT_bac"/>
</dbReference>
<dbReference type="InterPro" id="IPR028896">
    <property type="entry name" value="GcvT/YgfZ/DmdA"/>
</dbReference>
<dbReference type="OrthoDB" id="9774591at2"/>